<evidence type="ECO:0000256" key="1">
    <source>
        <dbReference type="ARBA" id="ARBA00010062"/>
    </source>
</evidence>
<dbReference type="PANTHER" id="PTHR47151">
    <property type="entry name" value="LEU/ILE/VAL-BINDING ABC TRANSPORTER SUBUNIT"/>
    <property type="match status" value="1"/>
</dbReference>
<evidence type="ECO:0000313" key="4">
    <source>
        <dbReference type="EMBL" id="MBB4663986.1"/>
    </source>
</evidence>
<evidence type="ECO:0000313" key="5">
    <source>
        <dbReference type="Proteomes" id="UP000585272"/>
    </source>
</evidence>
<evidence type="ECO:0000259" key="3">
    <source>
        <dbReference type="Pfam" id="PF13458"/>
    </source>
</evidence>
<proteinExistence type="inferred from homology"/>
<dbReference type="Pfam" id="PF13458">
    <property type="entry name" value="Peripla_BP_6"/>
    <property type="match status" value="1"/>
</dbReference>
<keyword evidence="2" id="KW-0732">Signal</keyword>
<dbReference type="Proteomes" id="UP000585272">
    <property type="component" value="Unassembled WGS sequence"/>
</dbReference>
<comment type="caution">
    <text evidence="4">The sequence shown here is derived from an EMBL/GenBank/DDBJ whole genome shotgun (WGS) entry which is preliminary data.</text>
</comment>
<dbReference type="PANTHER" id="PTHR47151:SF2">
    <property type="entry name" value="AMINO ACID BINDING PROTEIN"/>
    <property type="match status" value="1"/>
</dbReference>
<keyword evidence="5" id="KW-1185">Reference proteome</keyword>
<dbReference type="InterPro" id="IPR028081">
    <property type="entry name" value="Leu-bd"/>
</dbReference>
<name>A0A840IGT2_9ACTN</name>
<comment type="similarity">
    <text evidence="1">Belongs to the leucine-binding protein family.</text>
</comment>
<sequence>MVSQPLHRSDPAPRRGARALAALVLAVVAVVLAGCGGEDPARSAVSGTELRVYSSMPLEGPDRQAALDVLRGERIALAEAGGRVGDYRVRLVSLDAATKEADRWDPAQISENARTAAKDPAAVAYVGEFHTGSSAISVPLLNEAGILQVSPIDSAMALTQRTLSVPDSPGKYYPKAEDYGRTFKRLVPGDQTQAAALLDYMRRQGVRRLMVLSDEDPTGLGYAMTLRNHARRWGIAVAGREDVDPHQRDPRDLIEKIEEARADAVFYGGAAHEGAIRLWQDLSVAAPTVKLFAPGSLVDGPFIDAIGAAGGATYVTRPFVGLRSYPEPAARFVRAYVKRHGTRPTTEALYGYEAMSAILAAIEDAAEQAGEQPLDRADVVRAFRALRREGTVLGDYEFRANGDTTLHRYGAYRVIGGELRYVHRLDA</sequence>
<protein>
    <submittedName>
        <fullName evidence="4">Branched-chain amino acid transport system substrate-binding protein</fullName>
    </submittedName>
</protein>
<dbReference type="Gene3D" id="3.40.50.2300">
    <property type="match status" value="2"/>
</dbReference>
<feature type="domain" description="Leucine-binding protein" evidence="3">
    <location>
        <begin position="57"/>
        <end position="416"/>
    </location>
</feature>
<dbReference type="CDD" id="cd06342">
    <property type="entry name" value="PBP1_ABC_LIVBP-like"/>
    <property type="match status" value="1"/>
</dbReference>
<organism evidence="4 5">
    <name type="scientific">Conexibacter arvalis</name>
    <dbReference type="NCBI Taxonomy" id="912552"/>
    <lineage>
        <taxon>Bacteria</taxon>
        <taxon>Bacillati</taxon>
        <taxon>Actinomycetota</taxon>
        <taxon>Thermoleophilia</taxon>
        <taxon>Solirubrobacterales</taxon>
        <taxon>Conexibacteraceae</taxon>
        <taxon>Conexibacter</taxon>
    </lineage>
</organism>
<dbReference type="AlphaFoldDB" id="A0A840IGT2"/>
<dbReference type="EMBL" id="JACHNU010000005">
    <property type="protein sequence ID" value="MBB4663986.1"/>
    <property type="molecule type" value="Genomic_DNA"/>
</dbReference>
<accession>A0A840IGT2</accession>
<dbReference type="SUPFAM" id="SSF53822">
    <property type="entry name" value="Periplasmic binding protein-like I"/>
    <property type="match status" value="1"/>
</dbReference>
<evidence type="ECO:0000256" key="2">
    <source>
        <dbReference type="ARBA" id="ARBA00022729"/>
    </source>
</evidence>
<reference evidence="4 5" key="1">
    <citation type="submission" date="2020-08" db="EMBL/GenBank/DDBJ databases">
        <title>Genomic Encyclopedia of Archaeal and Bacterial Type Strains, Phase II (KMG-II): from individual species to whole genera.</title>
        <authorList>
            <person name="Goeker M."/>
        </authorList>
    </citation>
    <scope>NUCLEOTIDE SEQUENCE [LARGE SCALE GENOMIC DNA]</scope>
    <source>
        <strain evidence="4 5">DSM 23288</strain>
    </source>
</reference>
<dbReference type="InterPro" id="IPR028082">
    <property type="entry name" value="Peripla_BP_I"/>
</dbReference>
<dbReference type="RefSeq" id="WP_183343703.1">
    <property type="nucleotide sequence ID" value="NZ_JACHNU010000005.1"/>
</dbReference>
<gene>
    <name evidence="4" type="ORF">BDZ31_003587</name>
</gene>